<comment type="caution">
    <text evidence="3">The sequence shown here is derived from an EMBL/GenBank/DDBJ whole genome shotgun (WGS) entry which is preliminary data.</text>
</comment>
<feature type="region of interest" description="Disordered" evidence="2">
    <location>
        <begin position="1"/>
        <end position="47"/>
    </location>
</feature>
<evidence type="ECO:0000256" key="2">
    <source>
        <dbReference type="SAM" id="MobiDB-lite"/>
    </source>
</evidence>
<feature type="coiled-coil region" evidence="1">
    <location>
        <begin position="73"/>
        <end position="121"/>
    </location>
</feature>
<feature type="compositionally biased region" description="Basic and acidic residues" evidence="2">
    <location>
        <begin position="1"/>
        <end position="12"/>
    </location>
</feature>
<dbReference type="EMBL" id="JANPWB010000002">
    <property type="protein sequence ID" value="KAJ1204662.1"/>
    <property type="molecule type" value="Genomic_DNA"/>
</dbReference>
<reference evidence="3" key="1">
    <citation type="journal article" date="2022" name="bioRxiv">
        <title>Sequencing and chromosome-scale assembly of the giantPleurodeles waltlgenome.</title>
        <authorList>
            <person name="Brown T."/>
            <person name="Elewa A."/>
            <person name="Iarovenko S."/>
            <person name="Subramanian E."/>
            <person name="Araus A.J."/>
            <person name="Petzold A."/>
            <person name="Susuki M."/>
            <person name="Suzuki K.-i.T."/>
            <person name="Hayashi T."/>
            <person name="Toyoda A."/>
            <person name="Oliveira C."/>
            <person name="Osipova E."/>
            <person name="Leigh N.D."/>
            <person name="Simon A."/>
            <person name="Yun M.H."/>
        </authorList>
    </citation>
    <scope>NUCLEOTIDE SEQUENCE</scope>
    <source>
        <strain evidence="3">20211129_DDA</strain>
        <tissue evidence="3">Liver</tissue>
    </source>
</reference>
<keyword evidence="1" id="KW-0175">Coiled coil</keyword>
<proteinExistence type="predicted"/>
<gene>
    <name evidence="3" type="ORF">NDU88_000102</name>
</gene>
<name>A0AAV7VWK9_PLEWA</name>
<protein>
    <submittedName>
        <fullName evidence="3">Uncharacterized protein</fullName>
    </submittedName>
</protein>
<feature type="compositionally biased region" description="Basic and acidic residues" evidence="2">
    <location>
        <begin position="25"/>
        <end position="36"/>
    </location>
</feature>
<organism evidence="3 4">
    <name type="scientific">Pleurodeles waltl</name>
    <name type="common">Iberian ribbed newt</name>
    <dbReference type="NCBI Taxonomy" id="8319"/>
    <lineage>
        <taxon>Eukaryota</taxon>
        <taxon>Metazoa</taxon>
        <taxon>Chordata</taxon>
        <taxon>Craniata</taxon>
        <taxon>Vertebrata</taxon>
        <taxon>Euteleostomi</taxon>
        <taxon>Amphibia</taxon>
        <taxon>Batrachia</taxon>
        <taxon>Caudata</taxon>
        <taxon>Salamandroidea</taxon>
        <taxon>Salamandridae</taxon>
        <taxon>Pleurodelinae</taxon>
        <taxon>Pleurodeles</taxon>
    </lineage>
</organism>
<accession>A0AAV7VWK9</accession>
<evidence type="ECO:0000313" key="3">
    <source>
        <dbReference type="EMBL" id="KAJ1204662.1"/>
    </source>
</evidence>
<evidence type="ECO:0000313" key="4">
    <source>
        <dbReference type="Proteomes" id="UP001066276"/>
    </source>
</evidence>
<keyword evidence="4" id="KW-1185">Reference proteome</keyword>
<sequence>ASEKNNIEHESCVPEEDQEPQTPAEKLEHPQDRSLDSDGADCGGCPTEDSIPIMKDFLEQLFGVLHEEFAILKQEIAANVKDLKREATELGQKFDTVEHAHDAQKEEIDQHKKEILALQDSNRDL</sequence>
<dbReference type="Proteomes" id="UP001066276">
    <property type="component" value="Chromosome 1_2"/>
</dbReference>
<feature type="non-terminal residue" evidence="3">
    <location>
        <position position="1"/>
    </location>
</feature>
<evidence type="ECO:0000256" key="1">
    <source>
        <dbReference type="SAM" id="Coils"/>
    </source>
</evidence>
<dbReference type="AlphaFoldDB" id="A0AAV7VWK9"/>